<comment type="caution">
    <text evidence="14">The sequence shown here is derived from an EMBL/GenBank/DDBJ whole genome shotgun (WGS) entry which is preliminary data.</text>
</comment>
<feature type="binding site" description="axial binding residue" evidence="13">
    <location>
        <position position="839"/>
    </location>
    <ligand>
        <name>heme</name>
        <dbReference type="ChEBI" id="CHEBI:30413"/>
    </ligand>
    <ligandPart>
        <name>Fe</name>
        <dbReference type="ChEBI" id="CHEBI:18248"/>
    </ligandPart>
</feature>
<evidence type="ECO:0000313" key="15">
    <source>
        <dbReference type="Proteomes" id="UP001353858"/>
    </source>
</evidence>
<dbReference type="GO" id="GO:0005506">
    <property type="term" value="F:iron ion binding"/>
    <property type="evidence" value="ECO:0007669"/>
    <property type="project" value="InterPro"/>
</dbReference>
<evidence type="ECO:0000313" key="14">
    <source>
        <dbReference type="EMBL" id="KAK4887308.1"/>
    </source>
</evidence>
<dbReference type="InterPro" id="IPR002401">
    <property type="entry name" value="Cyt_P450_E_grp-I"/>
</dbReference>
<evidence type="ECO:0000256" key="9">
    <source>
        <dbReference type="ARBA" id="ARBA00023002"/>
    </source>
</evidence>
<evidence type="ECO:0000256" key="3">
    <source>
        <dbReference type="ARBA" id="ARBA00004406"/>
    </source>
</evidence>
<keyword evidence="5 13" id="KW-0349">Heme</keyword>
<sequence length="895" mass="103013">MYNTYPTKRYFGIFQFHLPTLIIRDPELIKTILVKEFASFSDHSMFNRGICEPYEGLFLITAKKGWHNLRTVLSPSFTNAKLKCMFKLVDECGNSFVDYFKKLGEVPVDLKDSFSRYTNDAILTTAFGVKCESFKDKDNLILTVGKRMVDFTGIKGLKAFSYNISPFLTKLFNVQVVNEKNGKVFANIVEETLKLRKEKNIVRPDMINLMLETKAKMKTDSNEFKDQHNLELTNKDMTAAAISFYFAGFDTTSTTLTFIAYELCVNPDVQNKLRAEIDETMARCNGELTFETVMNVKYLEMVIEETLRIWSPAVFMDRLCVKTFTIQPVNPDEKPLTLHPGDNIWLPIAGLHHDSKYYDNPERFDPERFSDENKSKRHPFSYMPFGGGPRTCIVIIFLISFIYYKFLKIKDYWLKKGVPYIKPLPLVGNMLASLLKRQTITNFIINTYNAFPTKRYVGFFQFHQPTLLIRDPELVKTIMVKEFASFPDHSIFNRGICEPYEGLFFITAKRGWHDLRSILSPAFTNSKLKYMFKLVDECGNSVVDYFKKLGEIPIDLKDSFSRYTNDAILTTAVGVKCESFKDKDNLIFTVGKKMVDLSGIKGLKAFSYNISPFFTKLFNVQIVTKKAGQVFENIVEETLKMRKEKKIVRPDMINLMMETKAKVNSNDPDSVKTQHKLDFTNKDITAAAISFYFAGFDTTSTTLTFIAYSLCINPDVQNKLRKEVDEAMASCNGELTFETVMNMRYLEMVIEETLRRWSPGAFIDRLCVKSYTVEPVNPDEKPLTINPGDTVWLPISALHQDPKYFENPEKFDPERFNETNRTKRHPFSFIPFGGGPRTCIGNRYAMFVCKLLLMKIVHNFEIVPCEKTQIPLKPNGVISVLPDDGVWVTFKPISR</sequence>
<evidence type="ECO:0000256" key="12">
    <source>
        <dbReference type="ARBA" id="ARBA00023136"/>
    </source>
</evidence>
<dbReference type="InterPro" id="IPR036396">
    <property type="entry name" value="Cyt_P450_sf"/>
</dbReference>
<organism evidence="14 15">
    <name type="scientific">Aquatica leii</name>
    <dbReference type="NCBI Taxonomy" id="1421715"/>
    <lineage>
        <taxon>Eukaryota</taxon>
        <taxon>Metazoa</taxon>
        <taxon>Ecdysozoa</taxon>
        <taxon>Arthropoda</taxon>
        <taxon>Hexapoda</taxon>
        <taxon>Insecta</taxon>
        <taxon>Pterygota</taxon>
        <taxon>Neoptera</taxon>
        <taxon>Endopterygota</taxon>
        <taxon>Coleoptera</taxon>
        <taxon>Polyphaga</taxon>
        <taxon>Elateriformia</taxon>
        <taxon>Elateroidea</taxon>
        <taxon>Lampyridae</taxon>
        <taxon>Luciolinae</taxon>
        <taxon>Aquatica</taxon>
    </lineage>
</organism>
<dbReference type="PANTHER" id="PTHR24292:SF54">
    <property type="entry name" value="CYP9F3-RELATED"/>
    <property type="match status" value="1"/>
</dbReference>
<dbReference type="Proteomes" id="UP001353858">
    <property type="component" value="Unassembled WGS sequence"/>
</dbReference>
<reference evidence="15" key="1">
    <citation type="submission" date="2023-01" db="EMBL/GenBank/DDBJ databases">
        <title>Key to firefly adult light organ development and bioluminescence: homeobox transcription factors regulate luciferase expression and transportation to peroxisome.</title>
        <authorList>
            <person name="Fu X."/>
        </authorList>
    </citation>
    <scope>NUCLEOTIDE SEQUENCE [LARGE SCALE GENOMIC DNA]</scope>
</reference>
<accession>A0AAN7SRM8</accession>
<evidence type="ECO:0008006" key="16">
    <source>
        <dbReference type="Google" id="ProtNLM"/>
    </source>
</evidence>
<dbReference type="FunFam" id="1.10.630.10:FF:000042">
    <property type="entry name" value="Cytochrome P450"/>
    <property type="match status" value="2"/>
</dbReference>
<comment type="cofactor">
    <cofactor evidence="1 13">
        <name>heme</name>
        <dbReference type="ChEBI" id="CHEBI:30413"/>
    </cofactor>
</comment>
<name>A0AAN7SRM8_9COLE</name>
<keyword evidence="9" id="KW-0560">Oxidoreductase</keyword>
<dbReference type="GO" id="GO:0005789">
    <property type="term" value="C:endoplasmic reticulum membrane"/>
    <property type="evidence" value="ECO:0007669"/>
    <property type="project" value="UniProtKB-SubCell"/>
</dbReference>
<keyword evidence="11" id="KW-0503">Monooxygenase</keyword>
<dbReference type="PANTHER" id="PTHR24292">
    <property type="entry name" value="CYTOCHROME P450"/>
    <property type="match status" value="1"/>
</dbReference>
<comment type="similarity">
    <text evidence="4">Belongs to the cytochrome P450 family.</text>
</comment>
<gene>
    <name evidence="14" type="ORF">RN001_003579</name>
</gene>
<evidence type="ECO:0000256" key="7">
    <source>
        <dbReference type="ARBA" id="ARBA00022824"/>
    </source>
</evidence>
<keyword evidence="15" id="KW-1185">Reference proteome</keyword>
<protein>
    <recommendedName>
        <fullName evidence="16">Cytochrome P450</fullName>
    </recommendedName>
</protein>
<dbReference type="InterPro" id="IPR017972">
    <property type="entry name" value="Cyt_P450_CS"/>
</dbReference>
<evidence type="ECO:0000256" key="10">
    <source>
        <dbReference type="ARBA" id="ARBA00023004"/>
    </source>
</evidence>
<dbReference type="InterPro" id="IPR050476">
    <property type="entry name" value="Insect_CytP450_Detox"/>
</dbReference>
<dbReference type="EMBL" id="JARPUR010000001">
    <property type="protein sequence ID" value="KAK4887308.1"/>
    <property type="molecule type" value="Genomic_DNA"/>
</dbReference>
<dbReference type="SUPFAM" id="SSF48264">
    <property type="entry name" value="Cytochrome P450"/>
    <property type="match status" value="2"/>
</dbReference>
<evidence type="ECO:0000256" key="11">
    <source>
        <dbReference type="ARBA" id="ARBA00023033"/>
    </source>
</evidence>
<dbReference type="PRINTS" id="PR00463">
    <property type="entry name" value="EP450I"/>
</dbReference>
<evidence type="ECO:0000256" key="6">
    <source>
        <dbReference type="ARBA" id="ARBA00022723"/>
    </source>
</evidence>
<evidence type="ECO:0000256" key="5">
    <source>
        <dbReference type="ARBA" id="ARBA00022617"/>
    </source>
</evidence>
<evidence type="ECO:0000256" key="8">
    <source>
        <dbReference type="ARBA" id="ARBA00022848"/>
    </source>
</evidence>
<keyword evidence="10 13" id="KW-0408">Iron</keyword>
<dbReference type="PRINTS" id="PR00385">
    <property type="entry name" value="P450"/>
</dbReference>
<evidence type="ECO:0000256" key="2">
    <source>
        <dbReference type="ARBA" id="ARBA00004174"/>
    </source>
</evidence>
<dbReference type="GO" id="GO:0016705">
    <property type="term" value="F:oxidoreductase activity, acting on paired donors, with incorporation or reduction of molecular oxygen"/>
    <property type="evidence" value="ECO:0007669"/>
    <property type="project" value="InterPro"/>
</dbReference>
<proteinExistence type="inferred from homology"/>
<dbReference type="GO" id="GO:0004497">
    <property type="term" value="F:monooxygenase activity"/>
    <property type="evidence" value="ECO:0007669"/>
    <property type="project" value="UniProtKB-KW"/>
</dbReference>
<keyword evidence="6 13" id="KW-0479">Metal-binding</keyword>
<dbReference type="Gene3D" id="1.10.630.10">
    <property type="entry name" value="Cytochrome P450"/>
    <property type="match status" value="2"/>
</dbReference>
<keyword evidence="8" id="KW-0492">Microsome</keyword>
<dbReference type="AlphaFoldDB" id="A0AAN7SRM8"/>
<dbReference type="PROSITE" id="PS00086">
    <property type="entry name" value="CYTOCHROME_P450"/>
    <property type="match status" value="1"/>
</dbReference>
<dbReference type="GO" id="GO:0020037">
    <property type="term" value="F:heme binding"/>
    <property type="evidence" value="ECO:0007669"/>
    <property type="project" value="InterPro"/>
</dbReference>
<dbReference type="InterPro" id="IPR001128">
    <property type="entry name" value="Cyt_P450"/>
</dbReference>
<dbReference type="Pfam" id="PF00067">
    <property type="entry name" value="p450"/>
    <property type="match status" value="2"/>
</dbReference>
<keyword evidence="7" id="KW-0256">Endoplasmic reticulum</keyword>
<evidence type="ECO:0000256" key="1">
    <source>
        <dbReference type="ARBA" id="ARBA00001971"/>
    </source>
</evidence>
<dbReference type="CDD" id="cd11056">
    <property type="entry name" value="CYP6-like"/>
    <property type="match status" value="2"/>
</dbReference>
<evidence type="ECO:0000256" key="4">
    <source>
        <dbReference type="ARBA" id="ARBA00010617"/>
    </source>
</evidence>
<evidence type="ECO:0000256" key="13">
    <source>
        <dbReference type="PIRSR" id="PIRSR602401-1"/>
    </source>
</evidence>
<comment type="subcellular location">
    <subcellularLocation>
        <location evidence="3">Endoplasmic reticulum membrane</location>
        <topology evidence="3">Peripheral membrane protein</topology>
    </subcellularLocation>
    <subcellularLocation>
        <location evidence="2">Microsome membrane</location>
        <topology evidence="2">Peripheral membrane protein</topology>
    </subcellularLocation>
</comment>
<keyword evidence="12" id="KW-0472">Membrane</keyword>